<feature type="transmembrane region" description="Helical" evidence="10">
    <location>
        <begin position="520"/>
        <end position="539"/>
    </location>
</feature>
<feature type="region of interest" description="Disordered" evidence="9">
    <location>
        <begin position="546"/>
        <end position="591"/>
    </location>
</feature>
<gene>
    <name evidence="14" type="ORF">THRCLA_01514</name>
</gene>
<feature type="domain" description="Cation efflux protein transmembrane" evidence="11">
    <location>
        <begin position="415"/>
        <end position="660"/>
    </location>
</feature>
<evidence type="ECO:0000313" key="14">
    <source>
        <dbReference type="EMBL" id="OQS06440.1"/>
    </source>
</evidence>
<comment type="similarity">
    <text evidence="2">Belongs to the cation diffusion facilitator (CDF) transporter (TC 2.A.4) family. SLC30A subfamily.</text>
</comment>
<dbReference type="InterPro" id="IPR050681">
    <property type="entry name" value="CDF/SLC30A"/>
</dbReference>
<dbReference type="Gene3D" id="3.30.710.10">
    <property type="entry name" value="Potassium Channel Kv1.1, Chain A"/>
    <property type="match status" value="1"/>
</dbReference>
<evidence type="ECO:0000256" key="7">
    <source>
        <dbReference type="ARBA" id="ARBA00023065"/>
    </source>
</evidence>
<dbReference type="STRING" id="74557.A0A1W0A8V0"/>
<feature type="transmembrane region" description="Helical" evidence="10">
    <location>
        <begin position="263"/>
        <end position="284"/>
    </location>
</feature>
<evidence type="ECO:0000256" key="1">
    <source>
        <dbReference type="ARBA" id="ARBA00004141"/>
    </source>
</evidence>
<evidence type="ECO:0000259" key="11">
    <source>
        <dbReference type="Pfam" id="PF01545"/>
    </source>
</evidence>
<keyword evidence="5" id="KW-0864">Zinc transport</keyword>
<evidence type="ECO:0000259" key="12">
    <source>
        <dbReference type="Pfam" id="PF02214"/>
    </source>
</evidence>
<feature type="compositionally biased region" description="Basic and acidic residues" evidence="9">
    <location>
        <begin position="553"/>
        <end position="573"/>
    </location>
</feature>
<evidence type="ECO:0000256" key="5">
    <source>
        <dbReference type="ARBA" id="ARBA00022906"/>
    </source>
</evidence>
<feature type="transmembrane region" description="Helical" evidence="10">
    <location>
        <begin position="631"/>
        <end position="652"/>
    </location>
</feature>
<evidence type="ECO:0000256" key="2">
    <source>
        <dbReference type="ARBA" id="ARBA00008873"/>
    </source>
</evidence>
<dbReference type="Pfam" id="PF02214">
    <property type="entry name" value="BTB_2"/>
    <property type="match status" value="1"/>
</dbReference>
<dbReference type="NCBIfam" id="TIGR01297">
    <property type="entry name" value="CDF"/>
    <property type="match status" value="2"/>
</dbReference>
<keyword evidence="6 10" id="KW-1133">Transmembrane helix</keyword>
<evidence type="ECO:0000256" key="8">
    <source>
        <dbReference type="ARBA" id="ARBA00023136"/>
    </source>
</evidence>
<proteinExistence type="inferred from homology"/>
<feature type="transmembrane region" description="Helical" evidence="10">
    <location>
        <begin position="412"/>
        <end position="433"/>
    </location>
</feature>
<feature type="transmembrane region" description="Helical" evidence="10">
    <location>
        <begin position="445"/>
        <end position="467"/>
    </location>
</feature>
<accession>A0A1W0A8V0</accession>
<dbReference type="GO" id="GO:0005385">
    <property type="term" value="F:zinc ion transmembrane transporter activity"/>
    <property type="evidence" value="ECO:0007669"/>
    <property type="project" value="TreeGrafter"/>
</dbReference>
<feature type="compositionally biased region" description="Basic and acidic residues" evidence="9">
    <location>
        <begin position="178"/>
        <end position="204"/>
    </location>
</feature>
<keyword evidence="7" id="KW-0406">Ion transport</keyword>
<sequence>MIDETTPLVPRKTAKEVLDESTLRAKRKLQLACLFALLFMVAEVIGGFMAGSLAIMTDAAHLLSDVAGFLISLFAIWIQTFPASSKMSYGFHRAEIIGAVISVLVIWVLTGFLVYAAIERLQDAMSDDPQEHVDGKLMFIIACIGLVVNLALMKILGHSHSHGGHGHSHGGGGHGHSHGSDSHGHSHGGHEDHDDHDHDVEAGHGHSHGGASDCHGKPQKNKKKKLENLNIEAAYIHALGDFLQSIGVCAAGALIWYEPKWQIADPIATFLFSVLVLWTTIGIVKSSIHVLMEGTPEGYDPDDILDGLLALSAVSNAHDLHIWSLSAGLPSLSVHLVSEGNPDEALHQAQEYLISMGIDHTTIQVEHASTVYPRNCGDPGACGQTSPRSTQSKIMTRRTPLSQTSLQVKRKLQWACIFALFFMVAEIIGGYIAGSLAIMTDAAHLLSDVAGFLISLFAIWIQTFPASSKMSYGFHRAEIIGAVISVLLIWVLTGFLVYAAVVRLQDALSDNPEEHVDGKLMFIIACLGLLVNLVLMKILGHSHSHGGHGHSHGTHDDDHENHDHDHDHDHNDDQDYQAVEDGHAQQENPKKKKFENLNIQSAYIHALGDFIQSIGVCIAGALIWWQPTWQIADPIATFLFSVLVLWTTVGIIKSSIHVLMEGTPAGYDPDAILEGLLALAAVSNAHDLHIWSLSAGLPSLSVHLITNGTPDEALHQAQEYLISKGIEHTTIQVEQASIVYPRNCDNPPACGQSSPQSENVRSSVNSHMHHAHPRFLHEQSESELYQTVVEARQVKLRSQLQKVAGQKAFIRHEKRRLLLQRALLESEVDRFNAALTSDWFCQDAMTRGATRLRIQVGEQNFEISHEIAKKDPKSLLAAMIAPDSPLQATDLGCFAVDRDWALFRHILNFLRDGILPNDPKLLKLLYMESDFWKLDTLKSAIEQTKIQLKKPPAVLSENNTAGKKANAEVTPPATKPW</sequence>
<dbReference type="CDD" id="cd18316">
    <property type="entry name" value="BTB_POZ_KCTD-like"/>
    <property type="match status" value="1"/>
</dbReference>
<feature type="region of interest" description="Disordered" evidence="9">
    <location>
        <begin position="957"/>
        <end position="977"/>
    </location>
</feature>
<feature type="transmembrane region" description="Helical" evidence="10">
    <location>
        <begin position="602"/>
        <end position="625"/>
    </location>
</feature>
<dbReference type="PANTHER" id="PTHR11562:SF17">
    <property type="entry name" value="RE54080P-RELATED"/>
    <property type="match status" value="1"/>
</dbReference>
<evidence type="ECO:0000256" key="6">
    <source>
        <dbReference type="ARBA" id="ARBA00022989"/>
    </source>
</evidence>
<name>A0A1W0A8V0_9STRA</name>
<keyword evidence="15" id="KW-1185">Reference proteome</keyword>
<evidence type="ECO:0000256" key="3">
    <source>
        <dbReference type="ARBA" id="ARBA00022448"/>
    </source>
</evidence>
<dbReference type="Proteomes" id="UP000243217">
    <property type="component" value="Unassembled WGS sequence"/>
</dbReference>
<dbReference type="Gene3D" id="1.20.1510.10">
    <property type="entry name" value="Cation efflux protein transmembrane domain"/>
    <property type="match status" value="2"/>
</dbReference>
<feature type="domain" description="Potassium channel tetramerisation-type BTB" evidence="12">
    <location>
        <begin position="853"/>
        <end position="937"/>
    </location>
</feature>
<evidence type="ECO:0000313" key="15">
    <source>
        <dbReference type="Proteomes" id="UP000243217"/>
    </source>
</evidence>
<feature type="region of interest" description="Disordered" evidence="9">
    <location>
        <begin position="162"/>
        <end position="221"/>
    </location>
</feature>
<evidence type="ECO:0000256" key="9">
    <source>
        <dbReference type="SAM" id="MobiDB-lite"/>
    </source>
</evidence>
<feature type="domain" description="Cation efflux protein cytoplasmic" evidence="13">
    <location>
        <begin position="670"/>
        <end position="735"/>
    </location>
</feature>
<dbReference type="SUPFAM" id="SSF54695">
    <property type="entry name" value="POZ domain"/>
    <property type="match status" value="1"/>
</dbReference>
<keyword evidence="8 10" id="KW-0472">Membrane</keyword>
<dbReference type="OrthoDB" id="9944568at2759"/>
<evidence type="ECO:0000256" key="4">
    <source>
        <dbReference type="ARBA" id="ARBA00022692"/>
    </source>
</evidence>
<organism evidence="14 15">
    <name type="scientific">Thraustotheca clavata</name>
    <dbReference type="NCBI Taxonomy" id="74557"/>
    <lineage>
        <taxon>Eukaryota</taxon>
        <taxon>Sar</taxon>
        <taxon>Stramenopiles</taxon>
        <taxon>Oomycota</taxon>
        <taxon>Saprolegniomycetes</taxon>
        <taxon>Saprolegniales</taxon>
        <taxon>Achlyaceae</taxon>
        <taxon>Thraustotheca</taxon>
    </lineage>
</organism>
<feature type="transmembrane region" description="Helical" evidence="10">
    <location>
        <begin position="31"/>
        <end position="56"/>
    </location>
</feature>
<evidence type="ECO:0000256" key="10">
    <source>
        <dbReference type="SAM" id="Phobius"/>
    </source>
</evidence>
<dbReference type="Pfam" id="PF01545">
    <property type="entry name" value="Cation_efflux"/>
    <property type="match status" value="2"/>
</dbReference>
<feature type="transmembrane region" description="Helical" evidence="10">
    <location>
        <begin position="96"/>
        <end position="118"/>
    </location>
</feature>
<keyword evidence="3" id="KW-0813">Transport</keyword>
<dbReference type="InterPro" id="IPR027469">
    <property type="entry name" value="Cation_efflux_TMD_sf"/>
</dbReference>
<dbReference type="GO" id="GO:0005886">
    <property type="term" value="C:plasma membrane"/>
    <property type="evidence" value="ECO:0007669"/>
    <property type="project" value="TreeGrafter"/>
</dbReference>
<dbReference type="InterPro" id="IPR011333">
    <property type="entry name" value="SKP1/BTB/POZ_sf"/>
</dbReference>
<dbReference type="GO" id="GO:0051260">
    <property type="term" value="P:protein homooligomerization"/>
    <property type="evidence" value="ECO:0007669"/>
    <property type="project" value="InterPro"/>
</dbReference>
<evidence type="ECO:0000259" key="13">
    <source>
        <dbReference type="Pfam" id="PF16916"/>
    </source>
</evidence>
<feature type="transmembrane region" description="Helical" evidence="10">
    <location>
        <begin position="233"/>
        <end position="257"/>
    </location>
</feature>
<reference evidence="14 15" key="1">
    <citation type="journal article" date="2014" name="Genome Biol. Evol.">
        <title>The secreted proteins of Achlya hypogyna and Thraustotheca clavata identify the ancestral oomycete secretome and reveal gene acquisitions by horizontal gene transfer.</title>
        <authorList>
            <person name="Misner I."/>
            <person name="Blouin N."/>
            <person name="Leonard G."/>
            <person name="Richards T.A."/>
            <person name="Lane C.E."/>
        </authorList>
    </citation>
    <scope>NUCLEOTIDE SEQUENCE [LARGE SCALE GENOMIC DNA]</scope>
    <source>
        <strain evidence="14 15">ATCC 34112</strain>
    </source>
</reference>
<dbReference type="SUPFAM" id="SSF161111">
    <property type="entry name" value="Cation efflux protein transmembrane domain-like"/>
    <property type="match status" value="2"/>
</dbReference>
<comment type="subcellular location">
    <subcellularLocation>
        <location evidence="1">Membrane</location>
        <topology evidence="1">Multi-pass membrane protein</topology>
    </subcellularLocation>
</comment>
<dbReference type="InterPro" id="IPR002524">
    <property type="entry name" value="Cation_efflux"/>
</dbReference>
<dbReference type="Pfam" id="PF16916">
    <property type="entry name" value="ZT_dimer"/>
    <property type="match status" value="1"/>
</dbReference>
<dbReference type="InterPro" id="IPR027470">
    <property type="entry name" value="Cation_efflux_CTD"/>
</dbReference>
<keyword evidence="4 10" id="KW-0812">Transmembrane</keyword>
<feature type="transmembrane region" description="Helical" evidence="10">
    <location>
        <begin position="62"/>
        <end position="84"/>
    </location>
</feature>
<dbReference type="InterPro" id="IPR003131">
    <property type="entry name" value="T1-type_BTB"/>
</dbReference>
<feature type="transmembrane region" description="Helical" evidence="10">
    <location>
        <begin position="138"/>
        <end position="157"/>
    </location>
</feature>
<comment type="caution">
    <text evidence="14">The sequence shown here is derived from an EMBL/GenBank/DDBJ whole genome shotgun (WGS) entry which is preliminary data.</text>
</comment>
<dbReference type="PANTHER" id="PTHR11562">
    <property type="entry name" value="CATION EFFLUX PROTEIN/ ZINC TRANSPORTER"/>
    <property type="match status" value="1"/>
</dbReference>
<feature type="domain" description="Cation efflux protein transmembrane" evidence="11">
    <location>
        <begin position="30"/>
        <end position="292"/>
    </location>
</feature>
<feature type="transmembrane region" description="Helical" evidence="10">
    <location>
        <begin position="479"/>
        <end position="500"/>
    </location>
</feature>
<dbReference type="EMBL" id="JNBS01000343">
    <property type="protein sequence ID" value="OQS06440.1"/>
    <property type="molecule type" value="Genomic_DNA"/>
</dbReference>
<keyword evidence="5" id="KW-0862">Zinc</keyword>
<dbReference type="AlphaFoldDB" id="A0A1W0A8V0"/>
<dbReference type="InterPro" id="IPR058533">
    <property type="entry name" value="Cation_efflux_TM"/>
</dbReference>
<protein>
    <submittedName>
        <fullName evidence="14">Cation Diffusion Facilitator (CDF) Family</fullName>
    </submittedName>
</protein>